<sequence length="142" mass="15499">MLSESATTEGKKVLAELNNSFAEYGGPVYLVINNLDSGNQEAVCVSEGPQGQHDYTWSHLSNIPVDAVCPDPVIRSAAPTWTLSRLRDFPGMEEYKHKYPPMPLRDFNSGDSTDRSETGQEPLLGGGAHGRILPLPPRMGFV</sequence>
<comment type="caution">
    <text evidence="2">The sequence shown here is derived from an EMBL/GenBank/DDBJ whole genome shotgun (WGS) entry which is preliminary data.</text>
</comment>
<dbReference type="InParanoid" id="A0A4Q1BFF2"/>
<dbReference type="AlphaFoldDB" id="A0A4Q1BFF2"/>
<evidence type="ECO:0000313" key="3">
    <source>
        <dbReference type="Proteomes" id="UP000289152"/>
    </source>
</evidence>
<dbReference type="VEuPathDB" id="FungiDB:TREMEDRAFT_65309"/>
<keyword evidence="3" id="KW-1185">Reference proteome</keyword>
<dbReference type="EMBL" id="SDIL01000165">
    <property type="protein sequence ID" value="RXK35011.1"/>
    <property type="molecule type" value="Genomic_DNA"/>
</dbReference>
<evidence type="ECO:0000256" key="1">
    <source>
        <dbReference type="SAM" id="MobiDB-lite"/>
    </source>
</evidence>
<gene>
    <name evidence="2" type="ORF">M231_07741</name>
</gene>
<organism evidence="2 3">
    <name type="scientific">Tremella mesenterica</name>
    <name type="common">Jelly fungus</name>
    <dbReference type="NCBI Taxonomy" id="5217"/>
    <lineage>
        <taxon>Eukaryota</taxon>
        <taxon>Fungi</taxon>
        <taxon>Dikarya</taxon>
        <taxon>Basidiomycota</taxon>
        <taxon>Agaricomycotina</taxon>
        <taxon>Tremellomycetes</taxon>
        <taxon>Tremellales</taxon>
        <taxon>Tremellaceae</taxon>
        <taxon>Tremella</taxon>
    </lineage>
</organism>
<proteinExistence type="predicted"/>
<accession>A0A4Q1BFF2</accession>
<dbReference type="Proteomes" id="UP000289152">
    <property type="component" value="Unassembled WGS sequence"/>
</dbReference>
<reference evidence="2 3" key="1">
    <citation type="submission" date="2016-06" db="EMBL/GenBank/DDBJ databases">
        <title>Evolution of pathogenesis and genome organization in the Tremellales.</title>
        <authorList>
            <person name="Cuomo C."/>
            <person name="Litvintseva A."/>
            <person name="Heitman J."/>
            <person name="Chen Y."/>
            <person name="Sun S."/>
            <person name="Springer D."/>
            <person name="Dromer F."/>
            <person name="Young S."/>
            <person name="Zeng Q."/>
            <person name="Chapman S."/>
            <person name="Gujja S."/>
            <person name="Saif S."/>
            <person name="Birren B."/>
        </authorList>
    </citation>
    <scope>NUCLEOTIDE SEQUENCE [LARGE SCALE GENOMIC DNA]</scope>
    <source>
        <strain evidence="2 3">ATCC 28783</strain>
    </source>
</reference>
<evidence type="ECO:0000313" key="2">
    <source>
        <dbReference type="EMBL" id="RXK35011.1"/>
    </source>
</evidence>
<protein>
    <submittedName>
        <fullName evidence="2">Uncharacterized protein</fullName>
    </submittedName>
</protein>
<name>A0A4Q1BFF2_TREME</name>
<feature type="region of interest" description="Disordered" evidence="1">
    <location>
        <begin position="100"/>
        <end position="132"/>
    </location>
</feature>